<proteinExistence type="predicted"/>
<reference evidence="2 3" key="1">
    <citation type="submission" date="2013-07" db="EMBL/GenBank/DDBJ databases">
        <title>The Genome Sequence of Kwoniella mangroviensis CBS10435.</title>
        <authorList>
            <consortium name="The Broad Institute Genome Sequencing Platform"/>
            <person name="Cuomo C."/>
            <person name="Litvintseva A."/>
            <person name="Chen Y."/>
            <person name="Heitman J."/>
            <person name="Sun S."/>
            <person name="Springer D."/>
            <person name="Dromer F."/>
            <person name="Young S.K."/>
            <person name="Zeng Q."/>
            <person name="Gargeya S."/>
            <person name="Fitzgerald M."/>
            <person name="Abouelleil A."/>
            <person name="Alvarado L."/>
            <person name="Berlin A.M."/>
            <person name="Chapman S.B."/>
            <person name="Dewar J."/>
            <person name="Goldberg J."/>
            <person name="Griggs A."/>
            <person name="Gujja S."/>
            <person name="Hansen M."/>
            <person name="Howarth C."/>
            <person name="Imamovic A."/>
            <person name="Larimer J."/>
            <person name="McCowan C."/>
            <person name="Murphy C."/>
            <person name="Pearson M."/>
            <person name="Priest M."/>
            <person name="Roberts A."/>
            <person name="Saif S."/>
            <person name="Shea T."/>
            <person name="Sykes S."/>
            <person name="Wortman J."/>
            <person name="Nusbaum C."/>
            <person name="Birren B."/>
        </authorList>
    </citation>
    <scope>NUCLEOTIDE SEQUENCE [LARGE SCALE GENOMIC DNA]</scope>
    <source>
        <strain evidence="2 3">CBS 10435</strain>
    </source>
</reference>
<protein>
    <submittedName>
        <fullName evidence="2">Uncharacterized protein</fullName>
    </submittedName>
</protein>
<dbReference type="Proteomes" id="UP000092583">
    <property type="component" value="Unassembled WGS sequence"/>
</dbReference>
<dbReference type="AlphaFoldDB" id="A0A1B9IKP0"/>
<evidence type="ECO:0000313" key="2">
    <source>
        <dbReference type="EMBL" id="OCF56135.1"/>
    </source>
</evidence>
<keyword evidence="1" id="KW-0732">Signal</keyword>
<feature type="signal peptide" evidence="1">
    <location>
        <begin position="1"/>
        <end position="25"/>
    </location>
</feature>
<sequence length="140" mass="15547">MRLRPVHYTVITLLPILLYSTFVSAQTSLHDLSAIKDFLNCLGSSKEQYKLNLDEGEILVLPAAGRHLNATQQDNTLVNCIAESNDHIDVVMYGSAYEDDTVSSSSAADQLVERLDRYGISTIPRRRPRGGFALNGHKEL</sequence>
<organism evidence="2 3">
    <name type="scientific">Kwoniella mangroviensis CBS 10435</name>
    <dbReference type="NCBI Taxonomy" id="1331196"/>
    <lineage>
        <taxon>Eukaryota</taxon>
        <taxon>Fungi</taxon>
        <taxon>Dikarya</taxon>
        <taxon>Basidiomycota</taxon>
        <taxon>Agaricomycotina</taxon>
        <taxon>Tremellomycetes</taxon>
        <taxon>Tremellales</taxon>
        <taxon>Cryptococcaceae</taxon>
        <taxon>Kwoniella</taxon>
    </lineage>
</organism>
<feature type="chain" id="PRO_5008628687" evidence="1">
    <location>
        <begin position="26"/>
        <end position="140"/>
    </location>
</feature>
<dbReference type="OrthoDB" id="4863847at2759"/>
<evidence type="ECO:0000313" key="3">
    <source>
        <dbReference type="Proteomes" id="UP000092583"/>
    </source>
</evidence>
<gene>
    <name evidence="2" type="ORF">L486_06076</name>
</gene>
<dbReference type="EMBL" id="KV700091">
    <property type="protein sequence ID" value="OCF56135.1"/>
    <property type="molecule type" value="Genomic_DNA"/>
</dbReference>
<keyword evidence="3" id="KW-1185">Reference proteome</keyword>
<accession>A0A1B9IKP0</accession>
<name>A0A1B9IKP0_9TREE</name>
<evidence type="ECO:0000256" key="1">
    <source>
        <dbReference type="SAM" id="SignalP"/>
    </source>
</evidence>
<reference evidence="3" key="2">
    <citation type="submission" date="2013-12" db="EMBL/GenBank/DDBJ databases">
        <title>Evolution of pathogenesis and genome organization in the Tremellales.</title>
        <authorList>
            <person name="Cuomo C."/>
            <person name="Litvintseva A."/>
            <person name="Heitman J."/>
            <person name="Chen Y."/>
            <person name="Sun S."/>
            <person name="Springer D."/>
            <person name="Dromer F."/>
            <person name="Young S."/>
            <person name="Zeng Q."/>
            <person name="Chapman S."/>
            <person name="Gujja S."/>
            <person name="Saif S."/>
            <person name="Birren B."/>
        </authorList>
    </citation>
    <scope>NUCLEOTIDE SEQUENCE [LARGE SCALE GENOMIC DNA]</scope>
    <source>
        <strain evidence="3">CBS 10435</strain>
    </source>
</reference>